<dbReference type="Gene3D" id="3.40.50.1970">
    <property type="match status" value="1"/>
</dbReference>
<dbReference type="GO" id="GO:0046872">
    <property type="term" value="F:metal ion binding"/>
    <property type="evidence" value="ECO:0007669"/>
    <property type="project" value="InterPro"/>
</dbReference>
<keyword evidence="7" id="KW-1185">Reference proteome</keyword>
<dbReference type="AlphaFoldDB" id="A0A1I0CPS5"/>
<gene>
    <name evidence="6" type="ORF">SAMN05216313_10399</name>
</gene>
<comment type="similarity">
    <text evidence="1">Belongs to the iron-containing alcohol dehydrogenase family.</text>
</comment>
<evidence type="ECO:0000256" key="3">
    <source>
        <dbReference type="ARBA" id="ARBA00023027"/>
    </source>
</evidence>
<dbReference type="GeneID" id="93279733"/>
<name>A0A1I0CPS5_9FIRM</name>
<dbReference type="STRING" id="460384.SAMN05216313_10399"/>
<dbReference type="CDD" id="cd08551">
    <property type="entry name" value="Fe-ADH"/>
    <property type="match status" value="1"/>
</dbReference>
<keyword evidence="2" id="KW-0560">Oxidoreductase</keyword>
<evidence type="ECO:0000256" key="2">
    <source>
        <dbReference type="ARBA" id="ARBA00023002"/>
    </source>
</evidence>
<dbReference type="EMBL" id="FOIM01000003">
    <property type="protein sequence ID" value="SET21602.1"/>
    <property type="molecule type" value="Genomic_DNA"/>
</dbReference>
<dbReference type="FunFam" id="3.40.50.1970:FF:000003">
    <property type="entry name" value="Alcohol dehydrogenase, iron-containing"/>
    <property type="match status" value="1"/>
</dbReference>
<dbReference type="PANTHER" id="PTHR11496:SF102">
    <property type="entry name" value="ALCOHOL DEHYDROGENASE 4"/>
    <property type="match status" value="1"/>
</dbReference>
<reference evidence="7" key="1">
    <citation type="submission" date="2016-10" db="EMBL/GenBank/DDBJ databases">
        <authorList>
            <person name="Varghese N."/>
            <person name="Submissions S."/>
        </authorList>
    </citation>
    <scope>NUCLEOTIDE SEQUENCE [LARGE SCALE GENOMIC DNA]</scope>
    <source>
        <strain evidence="7">NLAE-zl-G277</strain>
    </source>
</reference>
<organism evidence="6 7">
    <name type="scientific">Enterocloster lavalensis</name>
    <dbReference type="NCBI Taxonomy" id="460384"/>
    <lineage>
        <taxon>Bacteria</taxon>
        <taxon>Bacillati</taxon>
        <taxon>Bacillota</taxon>
        <taxon>Clostridia</taxon>
        <taxon>Lachnospirales</taxon>
        <taxon>Lachnospiraceae</taxon>
        <taxon>Enterocloster</taxon>
    </lineage>
</organism>
<dbReference type="InterPro" id="IPR018211">
    <property type="entry name" value="ADH_Fe_CS"/>
</dbReference>
<evidence type="ECO:0000313" key="7">
    <source>
        <dbReference type="Proteomes" id="UP000198508"/>
    </source>
</evidence>
<evidence type="ECO:0000259" key="4">
    <source>
        <dbReference type="Pfam" id="PF00465"/>
    </source>
</evidence>
<evidence type="ECO:0000313" key="6">
    <source>
        <dbReference type="EMBL" id="SET21602.1"/>
    </source>
</evidence>
<dbReference type="Proteomes" id="UP000198508">
    <property type="component" value="Unassembled WGS sequence"/>
</dbReference>
<dbReference type="InterPro" id="IPR001670">
    <property type="entry name" value="ADH_Fe/GldA"/>
</dbReference>
<protein>
    <submittedName>
        <fullName evidence="6">Alcohol dehydrogenase, class IV</fullName>
    </submittedName>
</protein>
<dbReference type="Pfam" id="PF00465">
    <property type="entry name" value="Fe-ADH"/>
    <property type="match status" value="1"/>
</dbReference>
<dbReference type="PANTHER" id="PTHR11496">
    <property type="entry name" value="ALCOHOL DEHYDROGENASE"/>
    <property type="match status" value="1"/>
</dbReference>
<dbReference type="InterPro" id="IPR056798">
    <property type="entry name" value="ADH_Fe_C"/>
</dbReference>
<dbReference type="Pfam" id="PF25137">
    <property type="entry name" value="ADH_Fe_C"/>
    <property type="match status" value="1"/>
</dbReference>
<evidence type="ECO:0000259" key="5">
    <source>
        <dbReference type="Pfam" id="PF25137"/>
    </source>
</evidence>
<sequence>MGYQIKIPSCVYSGMGSIEDVQTILKQESAKKALVFTDKGVAGAGLLDKLLAVLERCGVDYQVFDELKPEPAYGDVETVVEQMNRENGDIIIAIGGGSVMDAAKLCSLLKGSDYKVKDLLDNPLLASKQLKTVMIPTTCGTGSEATCNAIVAIPEEQSKKGIVNAEMIPDYVILDAQMIAGLPASIVAATGVDALAHVVECYTSKKATPLSDTYAAAGAKLIFRNIERAYENPTDMEAKNNLLLGAFYGGVAITGSGTTAVHALSYPLGGKYHIPHGVSNAILFAHVMAFNKDACAERLAQLCDAVYPEQSAGSGEEKADYMIGRIAAIVKNTNIPTNLEAFGVKMEDLDFLVDAGSRQQRLLVNNMKELSLEDIRSIYLNVLKED</sequence>
<evidence type="ECO:0000256" key="1">
    <source>
        <dbReference type="ARBA" id="ARBA00007358"/>
    </source>
</evidence>
<feature type="domain" description="Fe-containing alcohol dehydrogenase-like C-terminal" evidence="5">
    <location>
        <begin position="188"/>
        <end position="380"/>
    </location>
</feature>
<dbReference type="Gene3D" id="1.20.1090.10">
    <property type="entry name" value="Dehydroquinate synthase-like - alpha domain"/>
    <property type="match status" value="1"/>
</dbReference>
<accession>A0A1I0CPS5</accession>
<dbReference type="RefSeq" id="WP_092361057.1">
    <property type="nucleotide sequence ID" value="NZ_FOIM01000003.1"/>
</dbReference>
<dbReference type="PROSITE" id="PS00913">
    <property type="entry name" value="ADH_IRON_1"/>
    <property type="match status" value="1"/>
</dbReference>
<feature type="domain" description="Alcohol dehydrogenase iron-type/glycerol dehydrogenase GldA" evidence="4">
    <location>
        <begin position="8"/>
        <end position="175"/>
    </location>
</feature>
<dbReference type="SUPFAM" id="SSF56796">
    <property type="entry name" value="Dehydroquinate synthase-like"/>
    <property type="match status" value="1"/>
</dbReference>
<proteinExistence type="inferred from homology"/>
<keyword evidence="3" id="KW-0520">NAD</keyword>
<dbReference type="InterPro" id="IPR039697">
    <property type="entry name" value="Alcohol_dehydrogenase_Fe"/>
</dbReference>
<dbReference type="GO" id="GO:0004022">
    <property type="term" value="F:alcohol dehydrogenase (NAD+) activity"/>
    <property type="evidence" value="ECO:0007669"/>
    <property type="project" value="TreeGrafter"/>
</dbReference>